<dbReference type="GO" id="GO:0046872">
    <property type="term" value="F:metal ion binding"/>
    <property type="evidence" value="ECO:0007669"/>
    <property type="project" value="UniProtKB-KW"/>
</dbReference>
<evidence type="ECO:0000256" key="1">
    <source>
        <dbReference type="ARBA" id="ARBA00022723"/>
    </source>
</evidence>
<dbReference type="RefSeq" id="WP_169419421.1">
    <property type="nucleotide sequence ID" value="NZ_JABBFX010000001.1"/>
</dbReference>
<gene>
    <name evidence="4" type="ORF">HHL11_16450</name>
</gene>
<protein>
    <submittedName>
        <fullName evidence="4">4-hydroxyphenylpyruvate dioxygenase</fullName>
    </submittedName>
</protein>
<dbReference type="InterPro" id="IPR041736">
    <property type="entry name" value="4OHPhenylPyrv_dOase_N"/>
</dbReference>
<dbReference type="EMBL" id="JABBFX010000001">
    <property type="protein sequence ID" value="NML45346.1"/>
    <property type="molecule type" value="Genomic_DNA"/>
</dbReference>
<dbReference type="Gene3D" id="3.10.180.10">
    <property type="entry name" value="2,3-Dihydroxybiphenyl 1,2-Dioxygenase, domain 1"/>
    <property type="match status" value="2"/>
</dbReference>
<keyword evidence="4" id="KW-0670">Pyruvate</keyword>
<dbReference type="PROSITE" id="PS51819">
    <property type="entry name" value="VOC"/>
    <property type="match status" value="1"/>
</dbReference>
<reference evidence="4 5" key="1">
    <citation type="submission" date="2020-04" db="EMBL/GenBank/DDBJ databases">
        <title>Ramlibacter sp. G-1-2-2 isolated from soil.</title>
        <authorList>
            <person name="Dahal R.H."/>
        </authorList>
    </citation>
    <scope>NUCLEOTIDE SEQUENCE [LARGE SCALE GENOMIC DNA]</scope>
    <source>
        <strain evidence="4 5">G-1-2-2</strain>
    </source>
</reference>
<keyword evidence="4" id="KW-0560">Oxidoreductase</keyword>
<proteinExistence type="predicted"/>
<comment type="caution">
    <text evidence="4">The sequence shown here is derived from an EMBL/GenBank/DDBJ whole genome shotgun (WGS) entry which is preliminary data.</text>
</comment>
<accession>A0A848H302</accession>
<dbReference type="GO" id="GO:0051213">
    <property type="term" value="F:dioxygenase activity"/>
    <property type="evidence" value="ECO:0007669"/>
    <property type="project" value="UniProtKB-KW"/>
</dbReference>
<sequence length="304" mass="33775">MSDLLLQPEHAREPLQDSFSDASNPIGLDGIEFIEYATAKPQALGQVLEMMGFRPVARHRSREVLLYRQGGMNIVVNAHPLDDEGTPLPEAPRIAAVAVRVRDARAAYQYVLERGAWEVPTHPAAMELNIPAIHGVGGSRIFFVDRYREFSIYDVDFVPIPTVDPKPPAVAGIHFFGVVQYIGSGRSYDWIEFYSELFGTALIPDEQRFGIMPAGKLLRAPALQPENRFMLQLIEPDPLARDNSERLQRIGLGVPDVLAAVRALRALGMEFVESPHAHTEQRGAITKTFLGSVVFELVHSEQQA</sequence>
<dbReference type="Pfam" id="PF00903">
    <property type="entry name" value="Glyoxalase"/>
    <property type="match status" value="1"/>
</dbReference>
<organism evidence="4 5">
    <name type="scientific">Ramlibacter agri</name>
    <dbReference type="NCBI Taxonomy" id="2728837"/>
    <lineage>
        <taxon>Bacteria</taxon>
        <taxon>Pseudomonadati</taxon>
        <taxon>Pseudomonadota</taxon>
        <taxon>Betaproteobacteria</taxon>
        <taxon>Burkholderiales</taxon>
        <taxon>Comamonadaceae</taxon>
        <taxon>Ramlibacter</taxon>
    </lineage>
</organism>
<keyword evidence="4" id="KW-0223">Dioxygenase</keyword>
<keyword evidence="1" id="KW-0479">Metal-binding</keyword>
<feature type="region of interest" description="Disordered" evidence="2">
    <location>
        <begin position="1"/>
        <end position="23"/>
    </location>
</feature>
<evidence type="ECO:0000313" key="4">
    <source>
        <dbReference type="EMBL" id="NML45346.1"/>
    </source>
</evidence>
<dbReference type="InterPro" id="IPR004360">
    <property type="entry name" value="Glyas_Fos-R_dOase_dom"/>
</dbReference>
<dbReference type="CDD" id="cd08342">
    <property type="entry name" value="HPPD_N_like"/>
    <property type="match status" value="1"/>
</dbReference>
<name>A0A848H302_9BURK</name>
<dbReference type="Pfam" id="PF14696">
    <property type="entry name" value="Glyoxalase_5"/>
    <property type="match status" value="1"/>
</dbReference>
<evidence type="ECO:0000313" key="5">
    <source>
        <dbReference type="Proteomes" id="UP000541185"/>
    </source>
</evidence>
<dbReference type="AlphaFoldDB" id="A0A848H302"/>
<keyword evidence="5" id="KW-1185">Reference proteome</keyword>
<dbReference type="SUPFAM" id="SSF54593">
    <property type="entry name" value="Glyoxalase/Bleomycin resistance protein/Dihydroxybiphenyl dioxygenase"/>
    <property type="match status" value="2"/>
</dbReference>
<dbReference type="Proteomes" id="UP000541185">
    <property type="component" value="Unassembled WGS sequence"/>
</dbReference>
<evidence type="ECO:0000256" key="2">
    <source>
        <dbReference type="SAM" id="MobiDB-lite"/>
    </source>
</evidence>
<dbReference type="InterPro" id="IPR029068">
    <property type="entry name" value="Glyas_Bleomycin-R_OHBP_Dase"/>
</dbReference>
<dbReference type="InterPro" id="IPR037523">
    <property type="entry name" value="VOC_core"/>
</dbReference>
<evidence type="ECO:0000259" key="3">
    <source>
        <dbReference type="PROSITE" id="PS51819"/>
    </source>
</evidence>
<feature type="domain" description="VOC" evidence="3">
    <location>
        <begin position="30"/>
        <end position="146"/>
    </location>
</feature>